<gene>
    <name evidence="4" type="ORF">EK403_06625</name>
</gene>
<dbReference type="InterPro" id="IPR001343">
    <property type="entry name" value="Hemolysn_Ca-bd"/>
</dbReference>
<dbReference type="EMBL" id="RYFI01000005">
    <property type="protein sequence ID" value="RXF74043.1"/>
    <property type="molecule type" value="Genomic_DNA"/>
</dbReference>
<accession>A0A4Q0MKS2</accession>
<evidence type="ECO:0000313" key="5">
    <source>
        <dbReference type="Proteomes" id="UP000289708"/>
    </source>
</evidence>
<dbReference type="InterPro" id="IPR018511">
    <property type="entry name" value="Hemolysin-typ_Ca-bd_CS"/>
</dbReference>
<dbReference type="SUPFAM" id="SSF51120">
    <property type="entry name" value="beta-Roll"/>
    <property type="match status" value="3"/>
</dbReference>
<name>A0A4Q0MKS2_9HYPH</name>
<dbReference type="RefSeq" id="WP_128776719.1">
    <property type="nucleotide sequence ID" value="NZ_RYFI01000005.1"/>
</dbReference>
<feature type="region of interest" description="Disordered" evidence="3">
    <location>
        <begin position="38"/>
        <end position="63"/>
    </location>
</feature>
<protein>
    <submittedName>
        <fullName evidence="4">Calcium-binding protein</fullName>
    </submittedName>
</protein>
<reference evidence="4 5" key="1">
    <citation type="submission" date="2018-12" db="EMBL/GenBank/DDBJ databases">
        <title>bacterium Hansschlegelia zhihuaiae S113.</title>
        <authorList>
            <person name="He J."/>
        </authorList>
    </citation>
    <scope>NUCLEOTIDE SEQUENCE [LARGE SCALE GENOMIC DNA]</scope>
    <source>
        <strain evidence="4 5">S 113</strain>
    </source>
</reference>
<dbReference type="PRINTS" id="PR00313">
    <property type="entry name" value="CABNDNGRPT"/>
</dbReference>
<comment type="caution">
    <text evidence="4">The sequence shown here is derived from an EMBL/GenBank/DDBJ whole genome shotgun (WGS) entry which is preliminary data.</text>
</comment>
<dbReference type="PANTHER" id="PTHR38340">
    <property type="entry name" value="S-LAYER PROTEIN"/>
    <property type="match status" value="1"/>
</dbReference>
<dbReference type="Proteomes" id="UP000289708">
    <property type="component" value="Unassembled WGS sequence"/>
</dbReference>
<dbReference type="PROSITE" id="PS00330">
    <property type="entry name" value="HEMOLYSIN_CALCIUM"/>
    <property type="match status" value="2"/>
</dbReference>
<keyword evidence="2" id="KW-0964">Secreted</keyword>
<comment type="subcellular location">
    <subcellularLocation>
        <location evidence="1">Secreted</location>
    </subcellularLocation>
</comment>
<dbReference type="Gene3D" id="2.160.20.160">
    <property type="match status" value="1"/>
</dbReference>
<dbReference type="InterPro" id="IPR011049">
    <property type="entry name" value="Serralysin-like_metalloprot_C"/>
</dbReference>
<dbReference type="AlphaFoldDB" id="A0A4Q0MKS2"/>
<proteinExistence type="predicted"/>
<evidence type="ECO:0000313" key="4">
    <source>
        <dbReference type="EMBL" id="RXF74043.1"/>
    </source>
</evidence>
<dbReference type="PANTHER" id="PTHR38340:SF1">
    <property type="entry name" value="S-LAYER PROTEIN"/>
    <property type="match status" value="1"/>
</dbReference>
<dbReference type="Gene3D" id="2.150.10.10">
    <property type="entry name" value="Serralysin-like metalloprotease, C-terminal"/>
    <property type="match status" value="2"/>
</dbReference>
<sequence>MDLRDGDDRIVLGAGVDTAEGGAGDDDVSFVLGGADEIDAGEGDDTVRVEGQPDLSPDDGSAMVEGGDGFDTLVIKTAWSGREVTPDVVFDGETLTYDGYVAVVSGFEKVQYLGSGNFTGSALDEHFALGDGVNVVNAGAGDDTVSWWWGAQLDGGDGIDTLDFRSGPTQIMSTLRGPDPAALFGWGGDDWWGGSQAKNFEDVIGSGGDDIFVGRNASNVFDGWLGDDTLQGYDGDDRLIGNIGADSLFGGYDDDTLVGSVPDNTSYNPGMFGGVESARDTLDGGIGVDTADYSDASTKIVVTLDGANTVFVTEKGAGVDSMRNVENVVGGSAGDRLTGDDLANALSGGLGDDTLTGRGGDDTLTGGEGADQFVLFFGPGVGGADVVDDFTIGVDVLHLAGKKFKELPNGALDAAAFRSSADGVAQDDDDRVIYETDTGLLTYDRNGVEAGGVTVIAMLDAGLALGADDFRVV</sequence>
<evidence type="ECO:0000256" key="2">
    <source>
        <dbReference type="ARBA" id="ARBA00022525"/>
    </source>
</evidence>
<dbReference type="InterPro" id="IPR050557">
    <property type="entry name" value="RTX_toxin/Mannuronan_C5-epim"/>
</dbReference>
<evidence type="ECO:0000256" key="3">
    <source>
        <dbReference type="SAM" id="MobiDB-lite"/>
    </source>
</evidence>
<evidence type="ECO:0000256" key="1">
    <source>
        <dbReference type="ARBA" id="ARBA00004613"/>
    </source>
</evidence>
<dbReference type="Pfam" id="PF00353">
    <property type="entry name" value="HemolysinCabind"/>
    <property type="match status" value="6"/>
</dbReference>
<organism evidence="4 5">
    <name type="scientific">Hansschlegelia zhihuaiae</name>
    <dbReference type="NCBI Taxonomy" id="405005"/>
    <lineage>
        <taxon>Bacteria</taxon>
        <taxon>Pseudomonadati</taxon>
        <taxon>Pseudomonadota</taxon>
        <taxon>Alphaproteobacteria</taxon>
        <taxon>Hyphomicrobiales</taxon>
        <taxon>Methylopilaceae</taxon>
        <taxon>Hansschlegelia</taxon>
    </lineage>
</organism>
<keyword evidence="5" id="KW-1185">Reference proteome</keyword>
<dbReference type="OrthoDB" id="8283528at2"/>
<dbReference type="GO" id="GO:0005576">
    <property type="term" value="C:extracellular region"/>
    <property type="evidence" value="ECO:0007669"/>
    <property type="project" value="UniProtKB-SubCell"/>
</dbReference>
<dbReference type="GO" id="GO:0005509">
    <property type="term" value="F:calcium ion binding"/>
    <property type="evidence" value="ECO:0007669"/>
    <property type="project" value="InterPro"/>
</dbReference>